<proteinExistence type="predicted"/>
<accession>A0A133UEX5</accession>
<protein>
    <submittedName>
        <fullName evidence="1">Transposase</fullName>
    </submittedName>
</protein>
<dbReference type="EMBL" id="LHXP01000047">
    <property type="protein sequence ID" value="KXA92771.1"/>
    <property type="molecule type" value="Genomic_DNA"/>
</dbReference>
<evidence type="ECO:0000313" key="1">
    <source>
        <dbReference type="EMBL" id="KXA92771.1"/>
    </source>
</evidence>
<dbReference type="Gene3D" id="1.10.1220.10">
    <property type="entry name" value="Met repressor-like"/>
    <property type="match status" value="1"/>
</dbReference>
<sequence length="68" mass="8093">MKERKISFGVRISEDLVKELDKIVDESEYLDVSRSEVVEAILLAYFKSDVDHEKRARELIIRKRKEKL</sequence>
<dbReference type="GO" id="GO:0006355">
    <property type="term" value="P:regulation of DNA-templated transcription"/>
    <property type="evidence" value="ECO:0007669"/>
    <property type="project" value="InterPro"/>
</dbReference>
<dbReference type="InterPro" id="IPR013321">
    <property type="entry name" value="Arc_rbn_hlx_hlx"/>
</dbReference>
<dbReference type="Proteomes" id="UP000070657">
    <property type="component" value="Unassembled WGS sequence"/>
</dbReference>
<keyword evidence="2" id="KW-1185">Reference proteome</keyword>
<name>A0A133UEX5_9EURY</name>
<reference evidence="1 2" key="1">
    <citation type="journal article" date="2016" name="Sci. Rep.">
        <title>Metabolic traits of an uncultured archaeal lineage -MSBL1- from brine pools of the Red Sea.</title>
        <authorList>
            <person name="Mwirichia R."/>
            <person name="Alam I."/>
            <person name="Rashid M."/>
            <person name="Vinu M."/>
            <person name="Ba-Alawi W."/>
            <person name="Anthony Kamau A."/>
            <person name="Kamanda Ngugi D."/>
            <person name="Goker M."/>
            <person name="Klenk H.P."/>
            <person name="Bajic V."/>
            <person name="Stingl U."/>
        </authorList>
    </citation>
    <scope>NUCLEOTIDE SEQUENCE [LARGE SCALE GENOMIC DNA]</scope>
    <source>
        <strain evidence="1">SCGC-AAA259E22</strain>
    </source>
</reference>
<comment type="caution">
    <text evidence="1">The sequence shown here is derived from an EMBL/GenBank/DDBJ whole genome shotgun (WGS) entry which is preliminary data.</text>
</comment>
<organism evidence="1 2">
    <name type="scientific">candidate division MSBL1 archaeon SCGC-AAA259E22</name>
    <dbReference type="NCBI Taxonomy" id="1698265"/>
    <lineage>
        <taxon>Archaea</taxon>
        <taxon>Methanobacteriati</taxon>
        <taxon>Methanobacteriota</taxon>
        <taxon>candidate division MSBL1</taxon>
    </lineage>
</organism>
<dbReference type="AlphaFoldDB" id="A0A133UEX5"/>
<gene>
    <name evidence="1" type="ORF">AKJ66_03575</name>
</gene>
<evidence type="ECO:0000313" key="2">
    <source>
        <dbReference type="Proteomes" id="UP000070657"/>
    </source>
</evidence>